<comment type="caution">
    <text evidence="1">The sequence shown here is derived from an EMBL/GenBank/DDBJ whole genome shotgun (WGS) entry which is preliminary data.</text>
</comment>
<evidence type="ECO:0000313" key="2">
    <source>
        <dbReference type="Proteomes" id="UP001183610"/>
    </source>
</evidence>
<keyword evidence="1" id="KW-0645">Protease</keyword>
<name>A0ABU2QTQ6_9ACTN</name>
<keyword evidence="1" id="KW-0378">Hydrolase</keyword>
<keyword evidence="1" id="KW-0121">Carboxypeptidase</keyword>
<proteinExistence type="predicted"/>
<dbReference type="SUPFAM" id="SSF53187">
    <property type="entry name" value="Zn-dependent exopeptidases"/>
    <property type="match status" value="1"/>
</dbReference>
<organism evidence="1 2">
    <name type="scientific">Streptomyces evansiae</name>
    <dbReference type="NCBI Taxonomy" id="3075535"/>
    <lineage>
        <taxon>Bacteria</taxon>
        <taxon>Bacillati</taxon>
        <taxon>Actinomycetota</taxon>
        <taxon>Actinomycetes</taxon>
        <taxon>Kitasatosporales</taxon>
        <taxon>Streptomycetaceae</taxon>
        <taxon>Streptomyces</taxon>
    </lineage>
</organism>
<dbReference type="GO" id="GO:0004180">
    <property type="term" value="F:carboxypeptidase activity"/>
    <property type="evidence" value="ECO:0007669"/>
    <property type="project" value="UniProtKB-KW"/>
</dbReference>
<dbReference type="EMBL" id="JAVRET010000002">
    <property type="protein sequence ID" value="MDT0407811.1"/>
    <property type="molecule type" value="Genomic_DNA"/>
</dbReference>
<dbReference type="Proteomes" id="UP001183610">
    <property type="component" value="Unassembled WGS sequence"/>
</dbReference>
<gene>
    <name evidence="1" type="ORF">RM698_01930</name>
</gene>
<accession>A0ABU2QTQ6</accession>
<sequence>MNHEPPRPAPNALTRLALDLDRAYPWCTYRILGTTDGGRPLQALTVRGGSDRTVVVLAGAHPDEDTTHSQFHLALRLAAQPALRTGSTWHLVLDADPDGAALNHFSGPSIADHFDHRAFYRPPTDRQPLWGFTLQDPPGFAESKSTLVLRALLDESRPDLLVDFHRCLSGGAYTLTTRPHAPTNALTRLVASRAGVSLALSGDEGGDPLTDRLAPGVWPAPHDDGLGPDRRTSVWHYAAHHHATLGVIVEAPNWIVGPDREDGPKSADRLRDAHARLAACADSLPDLALTLHGEAARSRLGLLLPLADQEDGREHSIGPVTDWTILRVSTALAAHAVDTDGPETAVEATVDLHHHLLASTTQRRRYRTVPPSSAVAYHLGAAIAAVHGAPGLTTLWNRQ</sequence>
<protein>
    <submittedName>
        <fullName evidence="1">Carboxypeptidase</fullName>
    </submittedName>
</protein>
<reference evidence="2" key="1">
    <citation type="submission" date="2023-07" db="EMBL/GenBank/DDBJ databases">
        <title>30 novel species of actinomycetes from the DSMZ collection.</title>
        <authorList>
            <person name="Nouioui I."/>
        </authorList>
    </citation>
    <scope>NUCLEOTIDE SEQUENCE [LARGE SCALE GENOMIC DNA]</scope>
    <source>
        <strain evidence="2">DSM 41979</strain>
    </source>
</reference>
<evidence type="ECO:0000313" key="1">
    <source>
        <dbReference type="EMBL" id="MDT0407811.1"/>
    </source>
</evidence>
<keyword evidence="2" id="KW-1185">Reference proteome</keyword>
<dbReference type="RefSeq" id="WP_010262802.1">
    <property type="nucleotide sequence ID" value="NZ_JAVRET010000002.1"/>
</dbReference>
<dbReference type="Gene3D" id="3.40.630.10">
    <property type="entry name" value="Zn peptidases"/>
    <property type="match status" value="1"/>
</dbReference>